<name>A0AAX4KL32_9TREE</name>
<dbReference type="NCBIfam" id="TIGR01359">
    <property type="entry name" value="UMP_CMP_kin_fam"/>
    <property type="match status" value="1"/>
</dbReference>
<feature type="binding site" evidence="9">
    <location>
        <position position="213"/>
    </location>
    <ligand>
        <name>a ribonucleoside 5'-phosphate</name>
        <dbReference type="ChEBI" id="CHEBI:58043"/>
    </ligand>
</feature>
<dbReference type="AlphaFoldDB" id="A0AAX4KL32"/>
<keyword evidence="12" id="KW-1185">Reference proteome</keyword>
<feature type="compositionally biased region" description="Low complexity" evidence="10">
    <location>
        <begin position="261"/>
        <end position="291"/>
    </location>
</feature>
<keyword evidence="2 9" id="KW-0808">Transferase</keyword>
<evidence type="ECO:0000256" key="1">
    <source>
        <dbReference type="ARBA" id="ARBA00022490"/>
    </source>
</evidence>
<feature type="region of interest" description="NMPbind" evidence="9">
    <location>
        <begin position="90"/>
        <end position="120"/>
    </location>
</feature>
<evidence type="ECO:0000256" key="4">
    <source>
        <dbReference type="ARBA" id="ARBA00022777"/>
    </source>
</evidence>
<comment type="catalytic activity">
    <reaction evidence="8 9">
        <text>UMP + ATP = UDP + ADP</text>
        <dbReference type="Rhea" id="RHEA:24400"/>
        <dbReference type="ChEBI" id="CHEBI:30616"/>
        <dbReference type="ChEBI" id="CHEBI:57865"/>
        <dbReference type="ChEBI" id="CHEBI:58223"/>
        <dbReference type="ChEBI" id="CHEBI:456216"/>
        <dbReference type="EC" id="2.7.4.14"/>
    </reaction>
</comment>
<dbReference type="CDD" id="cd01428">
    <property type="entry name" value="ADK"/>
    <property type="match status" value="1"/>
</dbReference>
<dbReference type="Pfam" id="PF00406">
    <property type="entry name" value="ADK"/>
    <property type="match status" value="1"/>
</dbReference>
<feature type="binding site" evidence="9">
    <location>
        <position position="96"/>
    </location>
    <ligand>
        <name>a ribonucleoside 5'-phosphate</name>
        <dbReference type="ChEBI" id="CHEBI:58043"/>
    </ligand>
</feature>
<comment type="similarity">
    <text evidence="9">Belongs to the adenylate kinase family. UMP-CMP kinase subfamily.</text>
</comment>
<comment type="subcellular location">
    <subcellularLocation>
        <location evidence="9">Cytoplasm</location>
    </subcellularLocation>
    <subcellularLocation>
        <location evidence="9">Nucleus</location>
    </subcellularLocation>
    <text evidence="9">Predominantly cytoplasmic.</text>
</comment>
<keyword evidence="5 9" id="KW-0067">ATP-binding</keyword>
<dbReference type="PROSITE" id="PS00113">
    <property type="entry name" value="ADENYLATE_KINASE"/>
    <property type="match status" value="1"/>
</dbReference>
<dbReference type="GO" id="GO:0019205">
    <property type="term" value="F:nucleobase-containing compound kinase activity"/>
    <property type="evidence" value="ECO:0007669"/>
    <property type="project" value="InterPro"/>
</dbReference>
<dbReference type="PRINTS" id="PR00094">
    <property type="entry name" value="ADENYLTKNASE"/>
</dbReference>
<dbReference type="InterPro" id="IPR006266">
    <property type="entry name" value="UMP_CMP_kinase"/>
</dbReference>
<comment type="domain">
    <text evidence="9">Consists of three domains, a large central CORE domain and two small peripheral domains, NMPbind and LID, which undergo movements during catalysis. The LID domain closes over the site of phosphoryl transfer upon ATP binding. Assembling and dissambling the active center during each catalytic cycle provides an effective means to prevent ATP hydrolysis.</text>
</comment>
<proteinExistence type="inferred from homology"/>
<gene>
    <name evidence="11" type="ORF">V865_004940</name>
</gene>
<evidence type="ECO:0000256" key="10">
    <source>
        <dbReference type="SAM" id="MobiDB-lite"/>
    </source>
</evidence>
<dbReference type="EC" id="2.7.4.14" evidence="9"/>
<dbReference type="GO" id="GO:0009123">
    <property type="term" value="P:nucleoside monophosphate metabolic process"/>
    <property type="evidence" value="ECO:0007669"/>
    <property type="project" value="UniProtKB-ARBA"/>
</dbReference>
<feature type="binding site" evidence="9">
    <location>
        <position position="202"/>
    </location>
    <ligand>
        <name>a ribonucleoside 5'-phosphate</name>
        <dbReference type="ChEBI" id="CHEBI:58043"/>
    </ligand>
</feature>
<dbReference type="KEGG" id="ker:91103741"/>
<keyword evidence="1 9" id="KW-0963">Cytoplasm</keyword>
<dbReference type="GO" id="GO:0005634">
    <property type="term" value="C:nucleus"/>
    <property type="evidence" value="ECO:0007669"/>
    <property type="project" value="UniProtKB-SubCell"/>
</dbReference>
<feature type="binding site" evidence="9">
    <location>
        <position position="196"/>
    </location>
    <ligand>
        <name>ATP</name>
        <dbReference type="ChEBI" id="CHEBI:30616"/>
    </ligand>
</feature>
<feature type="region of interest" description="Disordered" evidence="10">
    <location>
        <begin position="258"/>
        <end position="291"/>
    </location>
</feature>
<feature type="binding site" evidence="9">
    <location>
        <position position="241"/>
    </location>
    <ligand>
        <name>ATP</name>
        <dbReference type="ChEBI" id="CHEBI:30616"/>
    </ligand>
</feature>
<feature type="compositionally biased region" description="Low complexity" evidence="10">
    <location>
        <begin position="12"/>
        <end position="22"/>
    </location>
</feature>
<dbReference type="HAMAP" id="MF_03172">
    <property type="entry name" value="Adenylate_kinase_UMP_CMP_kin"/>
    <property type="match status" value="1"/>
</dbReference>
<dbReference type="InterPro" id="IPR000850">
    <property type="entry name" value="Adenylat/UMP-CMP_kin"/>
</dbReference>
<reference evidence="11 12" key="1">
    <citation type="submission" date="2024-01" db="EMBL/GenBank/DDBJ databases">
        <title>Comparative genomics of Cryptococcus and Kwoniella reveals pathogenesis evolution and contrasting modes of karyotype evolution via chromosome fusion or intercentromeric recombination.</title>
        <authorList>
            <person name="Coelho M.A."/>
            <person name="David-Palma M."/>
            <person name="Shea T."/>
            <person name="Bowers K."/>
            <person name="McGinley-Smith S."/>
            <person name="Mohammad A.W."/>
            <person name="Gnirke A."/>
            <person name="Yurkov A.M."/>
            <person name="Nowrousian M."/>
            <person name="Sun S."/>
            <person name="Cuomo C.A."/>
            <person name="Heitman J."/>
        </authorList>
    </citation>
    <scope>NUCLEOTIDE SEQUENCE [LARGE SCALE GENOMIC DNA]</scope>
    <source>
        <strain evidence="11 12">PYCC6329</strain>
    </source>
</reference>
<comment type="cofactor">
    <cofactor evidence="9">
        <name>Mg(2+)</name>
        <dbReference type="ChEBI" id="CHEBI:18420"/>
    </cofactor>
    <text evidence="9">Binds 1 Mg(2+) ion per monomer.</text>
</comment>
<dbReference type="HAMAP" id="MF_00235">
    <property type="entry name" value="Adenylate_kinase_Adk"/>
    <property type="match status" value="1"/>
</dbReference>
<accession>A0AAX4KL32</accession>
<dbReference type="GO" id="GO:0006221">
    <property type="term" value="P:pyrimidine nucleotide biosynthetic process"/>
    <property type="evidence" value="ECO:0007669"/>
    <property type="project" value="UniProtKB-UniRule"/>
</dbReference>
<evidence type="ECO:0000256" key="2">
    <source>
        <dbReference type="ARBA" id="ARBA00022679"/>
    </source>
</evidence>
<feature type="binding site" evidence="9">
    <location>
        <position position="165"/>
    </location>
    <ligand>
        <name>a ribonucleoside 5'-phosphate</name>
        <dbReference type="ChEBI" id="CHEBI:58043"/>
    </ligand>
</feature>
<keyword evidence="4 9" id="KW-0418">Kinase</keyword>
<dbReference type="RefSeq" id="XP_066084811.1">
    <property type="nucleotide sequence ID" value="XM_066228714.1"/>
</dbReference>
<comment type="function">
    <text evidence="9">Catalyzes the phosphorylation of pyrimidine nucleoside monophosphates at the expense of ATP. Plays an important role in de novo pyrimidine nucleotide biosynthesis. Has preference for UMP and dUMP as phosphate acceptors, but can also use CMP, dCMP and AMP.</text>
</comment>
<protein>
    <recommendedName>
        <fullName evidence="9">Uridylate kinase</fullName>
        <shortName evidence="9">UK</shortName>
        <ecNumber evidence="9">2.7.4.14</ecNumber>
    </recommendedName>
    <alternativeName>
        <fullName evidence="9">ATP:UMP phosphotransferase</fullName>
    </alternativeName>
    <alternativeName>
        <fullName evidence="9">Deoxycytidylate kinase</fullName>
        <shortName evidence="9">CK</shortName>
        <shortName evidence="9">dCMP kinase</shortName>
    </alternativeName>
    <alternativeName>
        <fullName evidence="9">Uridine monophosphate kinase</fullName>
        <shortName evidence="9">UMP kinase</shortName>
        <shortName evidence="9">UMPK</shortName>
    </alternativeName>
</protein>
<comment type="subunit">
    <text evidence="9">Monomer.</text>
</comment>
<feature type="binding site" evidence="9">
    <location>
        <begin position="118"/>
        <end position="120"/>
    </location>
    <ligand>
        <name>a ribonucleoside 5'-phosphate</name>
        <dbReference type="ChEBI" id="CHEBI:58043"/>
    </ligand>
</feature>
<feature type="region of interest" description="Disordered" evidence="10">
    <location>
        <begin position="12"/>
        <end position="44"/>
    </location>
</feature>
<dbReference type="InterPro" id="IPR033690">
    <property type="entry name" value="Adenylat_kinase_CS"/>
</dbReference>
<feature type="binding site" evidence="9">
    <location>
        <begin position="70"/>
        <end position="75"/>
    </location>
    <ligand>
        <name>ATP</name>
        <dbReference type="ChEBI" id="CHEBI:30616"/>
    </ligand>
</feature>
<dbReference type="Gene3D" id="3.40.50.300">
    <property type="entry name" value="P-loop containing nucleotide triphosphate hydrolases"/>
    <property type="match status" value="1"/>
</dbReference>
<keyword evidence="6 9" id="KW-0665">Pyrimidine biosynthesis</keyword>
<keyword evidence="7 9" id="KW-0539">Nucleus</keyword>
<dbReference type="InterPro" id="IPR027417">
    <property type="entry name" value="P-loop_NTPase"/>
</dbReference>
<dbReference type="PANTHER" id="PTHR23359">
    <property type="entry name" value="NUCLEOTIDE KINASE"/>
    <property type="match status" value="1"/>
</dbReference>
<dbReference type="SUPFAM" id="SSF52540">
    <property type="entry name" value="P-loop containing nucleoside triphosphate hydrolases"/>
    <property type="match status" value="1"/>
</dbReference>
<dbReference type="GeneID" id="91103741"/>
<keyword evidence="3 9" id="KW-0547">Nucleotide-binding</keyword>
<dbReference type="GO" id="GO:0005737">
    <property type="term" value="C:cytoplasm"/>
    <property type="evidence" value="ECO:0007669"/>
    <property type="project" value="UniProtKB-SubCell"/>
</dbReference>
<evidence type="ECO:0000256" key="3">
    <source>
        <dbReference type="ARBA" id="ARBA00022741"/>
    </source>
</evidence>
<evidence type="ECO:0000313" key="12">
    <source>
        <dbReference type="Proteomes" id="UP001358614"/>
    </source>
</evidence>
<organism evidence="11 12">
    <name type="scientific">Kwoniella europaea PYCC6329</name>
    <dbReference type="NCBI Taxonomy" id="1423913"/>
    <lineage>
        <taxon>Eukaryota</taxon>
        <taxon>Fungi</taxon>
        <taxon>Dikarya</taxon>
        <taxon>Basidiomycota</taxon>
        <taxon>Agaricomycotina</taxon>
        <taxon>Tremellomycetes</taxon>
        <taxon>Tremellales</taxon>
        <taxon>Cryptococcaceae</taxon>
        <taxon>Kwoniella</taxon>
    </lineage>
</organism>
<dbReference type="FunFam" id="3.40.50.300:FF:000315">
    <property type="entry name" value="Adenylate kinase 1"/>
    <property type="match status" value="1"/>
</dbReference>
<feature type="region of interest" description="LID" evidence="9">
    <location>
        <begin position="195"/>
        <end position="205"/>
    </location>
</feature>
<feature type="binding site" evidence="9">
    <location>
        <begin position="158"/>
        <end position="161"/>
    </location>
    <ligand>
        <name>a ribonucleoside 5'-phosphate</name>
        <dbReference type="ChEBI" id="CHEBI:58043"/>
    </ligand>
</feature>
<evidence type="ECO:0000256" key="6">
    <source>
        <dbReference type="ARBA" id="ARBA00022975"/>
    </source>
</evidence>
<sequence>MTVIDKLKAVFSSDSPSTSTTTLAPHPEGQAPAHPSEPDAKAVPGTAVLSDKPVFDQEKVTVIFVLGGPGAGKGTQCERLVKDYGFKHLSAGDLLREERNRPGSTYGELITEYIREGKIVPQEVTIKLLENAMSSTLASPPSTDSAWSNGHGRFLIDGFPRKMDQALKFDESVVKSSFVLFFSTTEAILLERLLERGKTSGRDDDNKESIVKRFRTFVETSMPVVDYYRKLGKVVEIDSSPPIDEVYQKVRVEIDQRLSGQAPAQDPAATATSNTASTTTETGAPTLAPAV</sequence>
<evidence type="ECO:0000256" key="9">
    <source>
        <dbReference type="HAMAP-Rule" id="MF_03172"/>
    </source>
</evidence>
<evidence type="ECO:0000256" key="8">
    <source>
        <dbReference type="ARBA" id="ARBA00048116"/>
    </source>
</evidence>
<evidence type="ECO:0000313" key="11">
    <source>
        <dbReference type="EMBL" id="WWD06844.1"/>
    </source>
</evidence>
<dbReference type="Proteomes" id="UP001358614">
    <property type="component" value="Chromosome 1"/>
</dbReference>
<evidence type="ECO:0000256" key="7">
    <source>
        <dbReference type="ARBA" id="ARBA00023242"/>
    </source>
</evidence>
<evidence type="ECO:0000256" key="5">
    <source>
        <dbReference type="ARBA" id="ARBA00022840"/>
    </source>
</evidence>
<dbReference type="GO" id="GO:0016776">
    <property type="term" value="F:phosphotransferase activity, phosphate group as acceptor"/>
    <property type="evidence" value="ECO:0007669"/>
    <property type="project" value="InterPro"/>
</dbReference>
<dbReference type="GO" id="GO:0006207">
    <property type="term" value="P:'de novo' pyrimidine nucleobase biosynthetic process"/>
    <property type="evidence" value="ECO:0007669"/>
    <property type="project" value="InterPro"/>
</dbReference>
<dbReference type="GO" id="GO:0005524">
    <property type="term" value="F:ATP binding"/>
    <property type="evidence" value="ECO:0007669"/>
    <property type="project" value="UniProtKB-KW"/>
</dbReference>
<dbReference type="EMBL" id="CP144089">
    <property type="protein sequence ID" value="WWD06844.1"/>
    <property type="molecule type" value="Genomic_DNA"/>
</dbReference>